<evidence type="ECO:0000313" key="2">
    <source>
        <dbReference type="EMBL" id="TKR80346.1"/>
    </source>
</evidence>
<comment type="caution">
    <text evidence="2">The sequence shown here is derived from an EMBL/GenBank/DDBJ whole genome shotgun (WGS) entry which is preliminary data.</text>
</comment>
<feature type="compositionally biased region" description="Low complexity" evidence="1">
    <location>
        <begin position="84"/>
        <end position="108"/>
    </location>
</feature>
<keyword evidence="3" id="KW-1185">Reference proteome</keyword>
<proteinExistence type="predicted"/>
<sequence>MGKAISKLKKNSRGKSENESGAALTYDDTSDFDEDSGSSASWVTTLPSRNSTMSCPTDESSSNEPTTENVTEESGVTPSNQSYAEASSAKTSSPAPTLLSSELLTELTKLAREGTASAPPPTPEKASTNPFTPSTITEDESYSTSISQSTCRSSNTSADYSALRAIDYNSQPGEARMHDSDFEWIEAVEGFLTEEVIRRSVVPTRPPVFAIRGRKPTPYGQNYRTLYRNMLNKQGNKEV</sequence>
<reference evidence="2 3" key="2">
    <citation type="journal article" date="2019" name="G3 (Bethesda)">
        <title>Hybrid Assembly of the Genome of the Entomopathogenic Nematode Steinernema carpocapsae Identifies the X-Chromosome.</title>
        <authorList>
            <person name="Serra L."/>
            <person name="Macchietto M."/>
            <person name="Macias-Munoz A."/>
            <person name="McGill C.J."/>
            <person name="Rodriguez I.M."/>
            <person name="Rodriguez B."/>
            <person name="Murad R."/>
            <person name="Mortazavi A."/>
        </authorList>
    </citation>
    <scope>NUCLEOTIDE SEQUENCE [LARGE SCALE GENOMIC DNA]</scope>
    <source>
        <strain evidence="2 3">ALL</strain>
    </source>
</reference>
<feature type="compositionally biased region" description="Polar residues" evidence="1">
    <location>
        <begin position="37"/>
        <end position="83"/>
    </location>
</feature>
<organism evidence="2 3">
    <name type="scientific">Steinernema carpocapsae</name>
    <name type="common">Entomopathogenic nematode</name>
    <dbReference type="NCBI Taxonomy" id="34508"/>
    <lineage>
        <taxon>Eukaryota</taxon>
        <taxon>Metazoa</taxon>
        <taxon>Ecdysozoa</taxon>
        <taxon>Nematoda</taxon>
        <taxon>Chromadorea</taxon>
        <taxon>Rhabditida</taxon>
        <taxon>Tylenchina</taxon>
        <taxon>Panagrolaimomorpha</taxon>
        <taxon>Strongyloidoidea</taxon>
        <taxon>Steinernematidae</taxon>
        <taxon>Steinernema</taxon>
    </lineage>
</organism>
<gene>
    <name evidence="2" type="ORF">L596_014431</name>
</gene>
<feature type="region of interest" description="Disordered" evidence="1">
    <location>
        <begin position="1"/>
        <end position="158"/>
    </location>
</feature>
<dbReference type="OrthoDB" id="10631171at2759"/>
<evidence type="ECO:0000313" key="3">
    <source>
        <dbReference type="Proteomes" id="UP000298663"/>
    </source>
</evidence>
<dbReference type="EMBL" id="AZBU02000004">
    <property type="protein sequence ID" value="TKR80346.1"/>
    <property type="molecule type" value="Genomic_DNA"/>
</dbReference>
<feature type="compositionally biased region" description="Polar residues" evidence="1">
    <location>
        <begin position="125"/>
        <end position="136"/>
    </location>
</feature>
<evidence type="ECO:0000256" key="1">
    <source>
        <dbReference type="SAM" id="MobiDB-lite"/>
    </source>
</evidence>
<feature type="compositionally biased region" description="Basic residues" evidence="1">
    <location>
        <begin position="1"/>
        <end position="13"/>
    </location>
</feature>
<accession>A0A4U5NBZ5</accession>
<feature type="compositionally biased region" description="Low complexity" evidence="1">
    <location>
        <begin position="142"/>
        <end position="157"/>
    </location>
</feature>
<reference evidence="2 3" key="1">
    <citation type="journal article" date="2015" name="Genome Biol.">
        <title>Comparative genomics of Steinernema reveals deeply conserved gene regulatory networks.</title>
        <authorList>
            <person name="Dillman A.R."/>
            <person name="Macchietto M."/>
            <person name="Porter C.F."/>
            <person name="Rogers A."/>
            <person name="Williams B."/>
            <person name="Antoshechkin I."/>
            <person name="Lee M.M."/>
            <person name="Goodwin Z."/>
            <person name="Lu X."/>
            <person name="Lewis E.E."/>
            <person name="Goodrich-Blair H."/>
            <person name="Stock S.P."/>
            <person name="Adams B.J."/>
            <person name="Sternberg P.W."/>
            <person name="Mortazavi A."/>
        </authorList>
    </citation>
    <scope>NUCLEOTIDE SEQUENCE [LARGE SCALE GENOMIC DNA]</scope>
    <source>
        <strain evidence="2 3">ALL</strain>
    </source>
</reference>
<dbReference type="AlphaFoldDB" id="A0A4U5NBZ5"/>
<protein>
    <submittedName>
        <fullName evidence="2">Uncharacterized protein</fullName>
    </submittedName>
</protein>
<dbReference type="Proteomes" id="UP000298663">
    <property type="component" value="Unassembled WGS sequence"/>
</dbReference>
<name>A0A4U5NBZ5_STECR</name>